<dbReference type="AlphaFoldDB" id="A0A0Z8D1P8"/>
<reference evidence="1 2" key="1">
    <citation type="submission" date="2016-02" db="EMBL/GenBank/DDBJ databases">
        <authorList>
            <consortium name="Pathogen Informatics"/>
        </authorList>
    </citation>
    <scope>NUCLEOTIDE SEQUENCE [LARGE SCALE GENOMIC DNA]</scope>
    <source>
        <strain evidence="1 2">LSS100</strain>
    </source>
</reference>
<name>A0A0Z8D1P8_STRSU</name>
<sequence>MYRLPNLTLDTITTYKNKDLVYQALDRENAKVKHLEAQSLLLLEELDKKGVVLSQEEIVLPFEGIADGLFLRKEKVEEPTEKPLPF</sequence>
<accession>A0A0Z8D1P8</accession>
<dbReference type="RefSeq" id="WP_228476622.1">
    <property type="nucleotide sequence ID" value="NZ_CEDC01000008.1"/>
</dbReference>
<evidence type="ECO:0000313" key="2">
    <source>
        <dbReference type="Proteomes" id="UP000072003"/>
    </source>
</evidence>
<proteinExistence type="predicted"/>
<dbReference type="Proteomes" id="UP000072003">
    <property type="component" value="Unassembled WGS sequence"/>
</dbReference>
<organism evidence="1 2">
    <name type="scientific">Streptococcus suis</name>
    <dbReference type="NCBI Taxonomy" id="1307"/>
    <lineage>
        <taxon>Bacteria</taxon>
        <taxon>Bacillati</taxon>
        <taxon>Bacillota</taxon>
        <taxon>Bacilli</taxon>
        <taxon>Lactobacillales</taxon>
        <taxon>Streptococcaceae</taxon>
        <taxon>Streptococcus</taxon>
    </lineage>
</organism>
<evidence type="ECO:0000313" key="1">
    <source>
        <dbReference type="EMBL" id="CYT90503.1"/>
    </source>
</evidence>
<protein>
    <submittedName>
        <fullName evidence="1">Uncharacterized protein</fullName>
    </submittedName>
</protein>
<gene>
    <name evidence="1" type="ORF">ERS132462_00374</name>
</gene>
<dbReference type="EMBL" id="FIFN01000003">
    <property type="protein sequence ID" value="CYT90503.1"/>
    <property type="molecule type" value="Genomic_DNA"/>
</dbReference>